<dbReference type="AlphaFoldDB" id="A0AAJ5T5J4"/>
<name>A0AAJ5T5J4_9BURK</name>
<dbReference type="GeneID" id="71060092"/>
<feature type="chain" id="PRO_5042587337" evidence="1">
    <location>
        <begin position="23"/>
        <end position="51"/>
    </location>
</feature>
<keyword evidence="1" id="KW-0732">Signal</keyword>
<sequence>MAVFKARVALLTGALLPISAGAQFTARSDVRILPDAEGGVPARHAHHARHP</sequence>
<gene>
    <name evidence="2" type="ORF">BSTAB16_3732</name>
</gene>
<organism evidence="2 3">
    <name type="scientific">Burkholderia stabilis</name>
    <dbReference type="NCBI Taxonomy" id="95485"/>
    <lineage>
        <taxon>Bacteria</taxon>
        <taxon>Pseudomonadati</taxon>
        <taxon>Pseudomonadota</taxon>
        <taxon>Betaproteobacteria</taxon>
        <taxon>Burkholderiales</taxon>
        <taxon>Burkholderiaceae</taxon>
        <taxon>Burkholderia</taxon>
        <taxon>Burkholderia cepacia complex</taxon>
    </lineage>
</organism>
<reference evidence="2 3" key="1">
    <citation type="submission" date="2017-11" db="EMBL/GenBank/DDBJ databases">
        <authorList>
            <person name="Seth-Smith MB H."/>
        </authorList>
    </citation>
    <scope>NUCLEOTIDE SEQUENCE [LARGE SCALE GENOMIC DNA]</scope>
    <source>
        <strain evidence="2">E</strain>
    </source>
</reference>
<keyword evidence="3" id="KW-1185">Reference proteome</keyword>
<evidence type="ECO:0000313" key="2">
    <source>
        <dbReference type="EMBL" id="VBB13547.1"/>
    </source>
</evidence>
<dbReference type="Proteomes" id="UP000268684">
    <property type="component" value="Chromosome II"/>
</dbReference>
<proteinExistence type="predicted"/>
<feature type="signal peptide" evidence="1">
    <location>
        <begin position="1"/>
        <end position="22"/>
    </location>
</feature>
<protein>
    <submittedName>
        <fullName evidence="2">Uncharacterized protein</fullName>
    </submittedName>
</protein>
<dbReference type="EMBL" id="LR025743">
    <property type="protein sequence ID" value="VBB13547.1"/>
    <property type="molecule type" value="Genomic_DNA"/>
</dbReference>
<evidence type="ECO:0000313" key="3">
    <source>
        <dbReference type="Proteomes" id="UP000268684"/>
    </source>
</evidence>
<evidence type="ECO:0000256" key="1">
    <source>
        <dbReference type="SAM" id="SignalP"/>
    </source>
</evidence>
<accession>A0AAJ5T5J4</accession>
<dbReference type="RefSeq" id="WP_163012906.1">
    <property type="nucleotide sequence ID" value="NZ_CADFDZ010000004.1"/>
</dbReference>